<name>A0A845UY60_9GAMM</name>
<proteinExistence type="predicted"/>
<reference evidence="1 2" key="1">
    <citation type="submission" date="2020-02" db="EMBL/GenBank/DDBJ databases">
        <authorList>
            <person name="Zhang X.-Y."/>
        </authorList>
    </citation>
    <scope>NUCLEOTIDE SEQUENCE [LARGE SCALE GENOMIC DNA]</scope>
    <source>
        <strain evidence="1 2">C33</strain>
    </source>
</reference>
<dbReference type="Proteomes" id="UP000484885">
    <property type="component" value="Unassembled WGS sequence"/>
</dbReference>
<sequence>MQTFSEIEEYIRAHYSVVHAEPFMLAVEVKVGERHQDIFLAELKNSDERRSLRLETNIAPLREHDAEKCLRVNLMLRVGYLAVGDLDGTPFIKLCHNLTYDLLNEASLRYVINHLALLGDSIEDTLTGGEDLF</sequence>
<organism evidence="1 2">
    <name type="scientific">Wenzhouxiangella limi</name>
    <dbReference type="NCBI Taxonomy" id="2707351"/>
    <lineage>
        <taxon>Bacteria</taxon>
        <taxon>Pseudomonadati</taxon>
        <taxon>Pseudomonadota</taxon>
        <taxon>Gammaproteobacteria</taxon>
        <taxon>Chromatiales</taxon>
        <taxon>Wenzhouxiangellaceae</taxon>
        <taxon>Wenzhouxiangella</taxon>
    </lineage>
</organism>
<dbReference type="RefSeq" id="WP_164211758.1">
    <property type="nucleotide sequence ID" value="NZ_JAAGSC010000042.1"/>
</dbReference>
<accession>A0A845UY60</accession>
<gene>
    <name evidence="1" type="ORF">G3I74_11510</name>
</gene>
<protein>
    <submittedName>
        <fullName evidence="1">Uncharacterized protein</fullName>
    </submittedName>
</protein>
<dbReference type="EMBL" id="JAAGSC010000042">
    <property type="protein sequence ID" value="NDY96357.1"/>
    <property type="molecule type" value="Genomic_DNA"/>
</dbReference>
<keyword evidence="2" id="KW-1185">Reference proteome</keyword>
<comment type="caution">
    <text evidence="1">The sequence shown here is derived from an EMBL/GenBank/DDBJ whole genome shotgun (WGS) entry which is preliminary data.</text>
</comment>
<dbReference type="AlphaFoldDB" id="A0A845UY60"/>
<evidence type="ECO:0000313" key="1">
    <source>
        <dbReference type="EMBL" id="NDY96357.1"/>
    </source>
</evidence>
<evidence type="ECO:0000313" key="2">
    <source>
        <dbReference type="Proteomes" id="UP000484885"/>
    </source>
</evidence>